<accession>A0A1N6M9J4</accession>
<organism evidence="1 2">
    <name type="scientific">Vibrio spartinae</name>
    <dbReference type="NCBI Taxonomy" id="1918945"/>
    <lineage>
        <taxon>Bacteria</taxon>
        <taxon>Pseudomonadati</taxon>
        <taxon>Pseudomonadota</taxon>
        <taxon>Gammaproteobacteria</taxon>
        <taxon>Vibrionales</taxon>
        <taxon>Vibrionaceae</taxon>
        <taxon>Vibrio</taxon>
    </lineage>
</organism>
<name>A0A1N6M9J4_9VIBR</name>
<evidence type="ECO:0000313" key="2">
    <source>
        <dbReference type="Proteomes" id="UP000184774"/>
    </source>
</evidence>
<gene>
    <name evidence="1" type="ORF">VSP9026_03783</name>
</gene>
<proteinExistence type="predicted"/>
<dbReference type="AlphaFoldDB" id="A0A1N6M9J4"/>
<evidence type="ECO:0000313" key="1">
    <source>
        <dbReference type="EMBL" id="SIO96027.1"/>
    </source>
</evidence>
<dbReference type="EMBL" id="FSSB01000024">
    <property type="protein sequence ID" value="SIO96027.1"/>
    <property type="molecule type" value="Genomic_DNA"/>
</dbReference>
<sequence>MSTFGSSASFKCFQWIFKVGYQADKQRKGRGIDCESQVLEYDQNPRVREG</sequence>
<dbReference type="Proteomes" id="UP000184774">
    <property type="component" value="Unassembled WGS sequence"/>
</dbReference>
<reference evidence="1 2" key="1">
    <citation type="submission" date="2016-12" db="EMBL/GenBank/DDBJ databases">
        <authorList>
            <person name="Song W.-J."/>
            <person name="Kurnit D.M."/>
        </authorList>
    </citation>
    <scope>NUCLEOTIDE SEQUENCE [LARGE SCALE GENOMIC DNA]</scope>
    <source>
        <strain evidence="1 2">CECT 9026</strain>
    </source>
</reference>
<protein>
    <submittedName>
        <fullName evidence="1">Uncharacterized protein</fullName>
    </submittedName>
</protein>